<accession>A0AAV4S421</accession>
<name>A0AAV4S421_CAEEX</name>
<dbReference type="AlphaFoldDB" id="A0AAV4S421"/>
<gene>
    <name evidence="2" type="ORF">CEXT_784811</name>
</gene>
<comment type="caution">
    <text evidence="2">The sequence shown here is derived from an EMBL/GenBank/DDBJ whole genome shotgun (WGS) entry which is preliminary data.</text>
</comment>
<evidence type="ECO:0000313" key="3">
    <source>
        <dbReference type="Proteomes" id="UP001054945"/>
    </source>
</evidence>
<sequence length="126" mass="14505">MLRQPRRSSFPTSLDRRFSRTASQGRTAMPQLRPRIGLRWDHLLSAPFSTFGNARISSDDGQMAAHRIVFRLLFFFFSFFPRFCSMGEVDGYFEVNSEREGGNRLGSERDKAASCKSRFWGGRVVQ</sequence>
<reference evidence="2 3" key="1">
    <citation type="submission" date="2021-06" db="EMBL/GenBank/DDBJ databases">
        <title>Caerostris extrusa draft genome.</title>
        <authorList>
            <person name="Kono N."/>
            <person name="Arakawa K."/>
        </authorList>
    </citation>
    <scope>NUCLEOTIDE SEQUENCE [LARGE SCALE GENOMIC DNA]</scope>
</reference>
<dbReference type="EMBL" id="BPLR01008732">
    <property type="protein sequence ID" value="GIY26793.1"/>
    <property type="molecule type" value="Genomic_DNA"/>
</dbReference>
<proteinExistence type="predicted"/>
<evidence type="ECO:0000313" key="2">
    <source>
        <dbReference type="EMBL" id="GIY26793.1"/>
    </source>
</evidence>
<keyword evidence="3" id="KW-1185">Reference proteome</keyword>
<evidence type="ECO:0000256" key="1">
    <source>
        <dbReference type="SAM" id="MobiDB-lite"/>
    </source>
</evidence>
<dbReference type="Proteomes" id="UP001054945">
    <property type="component" value="Unassembled WGS sequence"/>
</dbReference>
<feature type="region of interest" description="Disordered" evidence="1">
    <location>
        <begin position="1"/>
        <end position="30"/>
    </location>
</feature>
<organism evidence="2 3">
    <name type="scientific">Caerostris extrusa</name>
    <name type="common">Bark spider</name>
    <name type="synonym">Caerostris bankana</name>
    <dbReference type="NCBI Taxonomy" id="172846"/>
    <lineage>
        <taxon>Eukaryota</taxon>
        <taxon>Metazoa</taxon>
        <taxon>Ecdysozoa</taxon>
        <taxon>Arthropoda</taxon>
        <taxon>Chelicerata</taxon>
        <taxon>Arachnida</taxon>
        <taxon>Araneae</taxon>
        <taxon>Araneomorphae</taxon>
        <taxon>Entelegynae</taxon>
        <taxon>Araneoidea</taxon>
        <taxon>Araneidae</taxon>
        <taxon>Caerostris</taxon>
    </lineage>
</organism>
<protein>
    <submittedName>
        <fullName evidence="2">Uncharacterized protein</fullName>
    </submittedName>
</protein>